<dbReference type="STRING" id="92696.A0A4R0RIQ8"/>
<evidence type="ECO:0000313" key="3">
    <source>
        <dbReference type="Proteomes" id="UP000292702"/>
    </source>
</evidence>
<feature type="compositionally biased region" description="Pro residues" evidence="1">
    <location>
        <begin position="1"/>
        <end position="10"/>
    </location>
</feature>
<feature type="region of interest" description="Disordered" evidence="1">
    <location>
        <begin position="166"/>
        <end position="192"/>
    </location>
</feature>
<reference evidence="2 3" key="1">
    <citation type="submission" date="2018-11" db="EMBL/GenBank/DDBJ databases">
        <title>Genome assembly of Steccherinum ochraceum LE-BIN_3174, the white-rot fungus of the Steccherinaceae family (The Residual Polyporoid clade, Polyporales, Basidiomycota).</title>
        <authorList>
            <person name="Fedorova T.V."/>
            <person name="Glazunova O.A."/>
            <person name="Landesman E.O."/>
            <person name="Moiseenko K.V."/>
            <person name="Psurtseva N.V."/>
            <person name="Savinova O.S."/>
            <person name="Shakhova N.V."/>
            <person name="Tyazhelova T.V."/>
            <person name="Vasina D.V."/>
        </authorList>
    </citation>
    <scope>NUCLEOTIDE SEQUENCE [LARGE SCALE GENOMIC DNA]</scope>
    <source>
        <strain evidence="2 3">LE-BIN_3174</strain>
    </source>
</reference>
<feature type="region of interest" description="Disordered" evidence="1">
    <location>
        <begin position="1"/>
        <end position="144"/>
    </location>
</feature>
<dbReference type="EMBL" id="RWJN01000282">
    <property type="protein sequence ID" value="TCD63678.1"/>
    <property type="molecule type" value="Genomic_DNA"/>
</dbReference>
<keyword evidence="3" id="KW-1185">Reference proteome</keyword>
<dbReference type="AlphaFoldDB" id="A0A4R0RIQ8"/>
<feature type="compositionally biased region" description="Polar residues" evidence="1">
    <location>
        <begin position="74"/>
        <end position="90"/>
    </location>
</feature>
<organism evidence="2 3">
    <name type="scientific">Steccherinum ochraceum</name>
    <dbReference type="NCBI Taxonomy" id="92696"/>
    <lineage>
        <taxon>Eukaryota</taxon>
        <taxon>Fungi</taxon>
        <taxon>Dikarya</taxon>
        <taxon>Basidiomycota</taxon>
        <taxon>Agaricomycotina</taxon>
        <taxon>Agaricomycetes</taxon>
        <taxon>Polyporales</taxon>
        <taxon>Steccherinaceae</taxon>
        <taxon>Steccherinum</taxon>
    </lineage>
</organism>
<evidence type="ECO:0000313" key="2">
    <source>
        <dbReference type="EMBL" id="TCD63678.1"/>
    </source>
</evidence>
<sequence length="192" mass="21049">MSTPPVPPRPLESYENSKSNAPPPIPPLPPNFKPDIDDQELTPHFENPLIAPRPHKLQPDVPANMVRQLDDQLAQPQQHYHQRTYSSTGPQQPPAASFSMPMPNQDAPRGRSPLPPAPQGNSSDWSPWAVNAPSNYHSPSPPFPSYPAQPSSMLCWNVLLVSLSSRRKPASTNKEAQGNAEAEAKDCASSWT</sequence>
<comment type="caution">
    <text evidence="2">The sequence shown here is derived from an EMBL/GenBank/DDBJ whole genome shotgun (WGS) entry which is preliminary data.</text>
</comment>
<gene>
    <name evidence="2" type="ORF">EIP91_005122</name>
</gene>
<protein>
    <submittedName>
        <fullName evidence="2">Uncharacterized protein</fullName>
    </submittedName>
</protein>
<feature type="compositionally biased region" description="Pro residues" evidence="1">
    <location>
        <begin position="21"/>
        <end position="32"/>
    </location>
</feature>
<dbReference type="OrthoDB" id="3067887at2759"/>
<name>A0A4R0RIQ8_9APHY</name>
<accession>A0A4R0RIQ8</accession>
<dbReference type="Proteomes" id="UP000292702">
    <property type="component" value="Unassembled WGS sequence"/>
</dbReference>
<evidence type="ECO:0000256" key="1">
    <source>
        <dbReference type="SAM" id="MobiDB-lite"/>
    </source>
</evidence>
<proteinExistence type="predicted"/>